<dbReference type="RefSeq" id="WP_111145488.1">
    <property type="nucleotide sequence ID" value="NZ_QKRB01000031.1"/>
</dbReference>
<dbReference type="Gene3D" id="3.40.30.10">
    <property type="entry name" value="Glutaredoxin"/>
    <property type="match status" value="1"/>
</dbReference>
<dbReference type="SUPFAM" id="SSF52833">
    <property type="entry name" value="Thioredoxin-like"/>
    <property type="match status" value="1"/>
</dbReference>
<dbReference type="AlphaFoldDB" id="A0A2W1LGH0"/>
<proteinExistence type="predicted"/>
<feature type="domain" description="Thioredoxin" evidence="1">
    <location>
        <begin position="30"/>
        <end position="88"/>
    </location>
</feature>
<evidence type="ECO:0000313" key="2">
    <source>
        <dbReference type="EMBL" id="PZD97160.1"/>
    </source>
</evidence>
<name>A0A2W1LGH0_9BACL</name>
<dbReference type="EMBL" id="QKRB01000031">
    <property type="protein sequence ID" value="PZD97160.1"/>
    <property type="molecule type" value="Genomic_DNA"/>
</dbReference>
<dbReference type="OrthoDB" id="411356at2"/>
<dbReference type="CDD" id="cd02947">
    <property type="entry name" value="TRX_family"/>
    <property type="match status" value="1"/>
</dbReference>
<accession>A0A2W1LGH0</accession>
<dbReference type="InterPro" id="IPR036249">
    <property type="entry name" value="Thioredoxin-like_sf"/>
</dbReference>
<comment type="caution">
    <text evidence="2">The sequence shown here is derived from an EMBL/GenBank/DDBJ whole genome shotgun (WGS) entry which is preliminary data.</text>
</comment>
<dbReference type="Pfam" id="PF00085">
    <property type="entry name" value="Thioredoxin"/>
    <property type="match status" value="1"/>
</dbReference>
<dbReference type="InterPro" id="IPR013766">
    <property type="entry name" value="Thioredoxin_domain"/>
</dbReference>
<protein>
    <submittedName>
        <fullName evidence="2">Thioredoxin</fullName>
    </submittedName>
</protein>
<gene>
    <name evidence="2" type="ORF">DNH61_04540</name>
</gene>
<evidence type="ECO:0000259" key="1">
    <source>
        <dbReference type="Pfam" id="PF00085"/>
    </source>
</evidence>
<keyword evidence="3" id="KW-1185">Reference proteome</keyword>
<sequence>MKQTEELTTIGMADEFIRHHEMAFLYVSRADCSICHAILPKLKELLERYPLIALGHIDADQVEEVAERFLILTVPVMLLMVNQREYIRADRFVRFERLTEQLEQIYEMYTGK</sequence>
<evidence type="ECO:0000313" key="3">
    <source>
        <dbReference type="Proteomes" id="UP000249522"/>
    </source>
</evidence>
<reference evidence="2 3" key="1">
    <citation type="submission" date="2018-06" db="EMBL/GenBank/DDBJ databases">
        <title>Paenibacillus imtechensis sp. nov.</title>
        <authorList>
            <person name="Pinnaka A.K."/>
            <person name="Singh H."/>
            <person name="Kaur M."/>
        </authorList>
    </citation>
    <scope>NUCLEOTIDE SEQUENCE [LARGE SCALE GENOMIC DNA]</scope>
    <source>
        <strain evidence="2 3">SMB1</strain>
    </source>
</reference>
<organism evidence="2 3">
    <name type="scientific">Paenibacillus sambharensis</name>
    <dbReference type="NCBI Taxonomy" id="1803190"/>
    <lineage>
        <taxon>Bacteria</taxon>
        <taxon>Bacillati</taxon>
        <taxon>Bacillota</taxon>
        <taxon>Bacilli</taxon>
        <taxon>Bacillales</taxon>
        <taxon>Paenibacillaceae</taxon>
        <taxon>Paenibacillus</taxon>
    </lineage>
</organism>
<dbReference type="Proteomes" id="UP000249522">
    <property type="component" value="Unassembled WGS sequence"/>
</dbReference>